<protein>
    <submittedName>
        <fullName evidence="4">Citrate lyase subunit beta</fullName>
    </submittedName>
</protein>
<gene>
    <name evidence="4" type="ORF">C9F07_02525</name>
</gene>
<dbReference type="EMBL" id="PYKI01000341">
    <property type="protein sequence ID" value="TGE26833.1"/>
    <property type="molecule type" value="Genomic_DNA"/>
</dbReference>
<dbReference type="InterPro" id="IPR040442">
    <property type="entry name" value="Pyrv_kinase-like_dom_sf"/>
</dbReference>
<evidence type="ECO:0000256" key="1">
    <source>
        <dbReference type="ARBA" id="ARBA00022723"/>
    </source>
</evidence>
<dbReference type="InterPro" id="IPR015813">
    <property type="entry name" value="Pyrv/PenolPyrv_kinase-like_dom"/>
</dbReference>
<comment type="caution">
    <text evidence="4">The sequence shown here is derived from an EMBL/GenBank/DDBJ whole genome shotgun (WGS) entry which is preliminary data.</text>
</comment>
<feature type="non-terminal residue" evidence="4">
    <location>
        <position position="1"/>
    </location>
</feature>
<dbReference type="Pfam" id="PF03328">
    <property type="entry name" value="HpcH_HpaI"/>
    <property type="match status" value="1"/>
</dbReference>
<proteinExistence type="predicted"/>
<evidence type="ECO:0000313" key="5">
    <source>
        <dbReference type="Proteomes" id="UP000298196"/>
    </source>
</evidence>
<evidence type="ECO:0000313" key="4">
    <source>
        <dbReference type="EMBL" id="TGE26833.1"/>
    </source>
</evidence>
<feature type="region of interest" description="Disordered" evidence="2">
    <location>
        <begin position="66"/>
        <end position="85"/>
    </location>
</feature>
<keyword evidence="4" id="KW-0456">Lyase</keyword>
<keyword evidence="1" id="KW-0479">Metal-binding</keyword>
<dbReference type="GO" id="GO:0016829">
    <property type="term" value="F:lyase activity"/>
    <property type="evidence" value="ECO:0007669"/>
    <property type="project" value="UniProtKB-KW"/>
</dbReference>
<dbReference type="GO" id="GO:0046872">
    <property type="term" value="F:metal ion binding"/>
    <property type="evidence" value="ECO:0007669"/>
    <property type="project" value="UniProtKB-KW"/>
</dbReference>
<feature type="region of interest" description="Disordered" evidence="2">
    <location>
        <begin position="1"/>
        <end position="26"/>
    </location>
</feature>
<dbReference type="AlphaFoldDB" id="A0A4Z0QCF5"/>
<organism evidence="4 5">
    <name type="scientific">Salmonella enterica subsp. enterica serovar Poona</name>
    <dbReference type="NCBI Taxonomy" id="436295"/>
    <lineage>
        <taxon>Bacteria</taxon>
        <taxon>Pseudomonadati</taxon>
        <taxon>Pseudomonadota</taxon>
        <taxon>Gammaproteobacteria</taxon>
        <taxon>Enterobacterales</taxon>
        <taxon>Enterobacteriaceae</taxon>
        <taxon>Salmonella</taxon>
    </lineage>
</organism>
<accession>A0A4Z0QCF5</accession>
<evidence type="ECO:0000256" key="2">
    <source>
        <dbReference type="SAM" id="MobiDB-lite"/>
    </source>
</evidence>
<feature type="non-terminal residue" evidence="4">
    <location>
        <position position="85"/>
    </location>
</feature>
<keyword evidence="5" id="KW-1185">Reference proteome</keyword>
<dbReference type="Proteomes" id="UP000298196">
    <property type="component" value="Unassembled WGS sequence"/>
</dbReference>
<dbReference type="InterPro" id="IPR005000">
    <property type="entry name" value="Aldolase/citrate-lyase_domain"/>
</dbReference>
<dbReference type="Gene3D" id="3.20.20.60">
    <property type="entry name" value="Phosphoenolpyruvate-binding domains"/>
    <property type="match status" value="1"/>
</dbReference>
<sequence>SARASGPAPGAEDYARHQRPARAPDGPELLFARCSILQAARSAGIQAFDTVFSAANNEAGFLPEAAPRPQLAFDGQSLISPRPGA</sequence>
<feature type="domain" description="HpcH/HpaI aldolase/citrate lyase" evidence="3">
    <location>
        <begin position="10"/>
        <end position="81"/>
    </location>
</feature>
<dbReference type="SUPFAM" id="SSF51621">
    <property type="entry name" value="Phosphoenolpyruvate/pyruvate domain"/>
    <property type="match status" value="1"/>
</dbReference>
<evidence type="ECO:0000259" key="3">
    <source>
        <dbReference type="Pfam" id="PF03328"/>
    </source>
</evidence>
<reference evidence="4 5" key="1">
    <citation type="submission" date="2018-03" db="EMBL/GenBank/DDBJ databases">
        <title>Non-Typhoidal Salmonella genome sequencing and assembly.</title>
        <authorList>
            <person name="Matchawe C."/>
        </authorList>
    </citation>
    <scope>NUCLEOTIDE SEQUENCE [LARGE SCALE GENOMIC DNA]</scope>
    <source>
        <strain evidence="4 5">22sa</strain>
    </source>
</reference>
<name>A0A4Z0QCF5_SALET</name>